<dbReference type="EMBL" id="PEBM01000069">
    <property type="protein sequence ID" value="PHV55448.1"/>
    <property type="molecule type" value="Genomic_DNA"/>
</dbReference>
<comment type="caution">
    <text evidence="1">The sequence shown here is derived from an EMBL/GenBank/DDBJ whole genome shotgun (WGS) entry which is preliminary data.</text>
</comment>
<dbReference type="AlphaFoldDB" id="A0A2G3NPN8"/>
<evidence type="ECO:0000313" key="2">
    <source>
        <dbReference type="Proteomes" id="UP000222913"/>
    </source>
</evidence>
<sequence>MTETSFEDKLNKFRQLLIAGEIYSNIPGKNEETLAMISVYRFGESRAKREAREWLEKIMEGVGF</sequence>
<dbReference type="Proteomes" id="UP000222913">
    <property type="component" value="Unassembled WGS sequence"/>
</dbReference>
<name>A0A2G3NPN8_STRMC</name>
<proteinExistence type="predicted"/>
<reference evidence="1 2" key="1">
    <citation type="submission" date="2017-10" db="EMBL/GenBank/DDBJ databases">
        <title>Whole-genome sequence of three Streptococcus macedonicus strains isolated from Italian cheeses of the Veneto region.</title>
        <authorList>
            <person name="Treu L."/>
            <person name="De Diego-Diaz B."/>
            <person name="Papadimitriou K."/>
            <person name="Tsakalidou E."/>
            <person name="Corich V."/>
            <person name="Giacomini A."/>
        </authorList>
    </citation>
    <scope>NUCLEOTIDE SEQUENCE [LARGE SCALE GENOMIC DNA]</scope>
    <source>
        <strain evidence="1 2">27MV</strain>
    </source>
</reference>
<evidence type="ECO:0000313" key="1">
    <source>
        <dbReference type="EMBL" id="PHV55448.1"/>
    </source>
</evidence>
<protein>
    <submittedName>
        <fullName evidence="1">Uncharacterized protein</fullName>
    </submittedName>
</protein>
<dbReference type="RefSeq" id="WP_099390880.1">
    <property type="nucleotide sequence ID" value="NZ_PEBM01000069.1"/>
</dbReference>
<gene>
    <name evidence="1" type="ORF">CS010_10795</name>
</gene>
<organism evidence="1 2">
    <name type="scientific">Streptococcus macedonicus</name>
    <name type="common">Streptococcus gallolyticus macedonicus</name>
    <dbReference type="NCBI Taxonomy" id="59310"/>
    <lineage>
        <taxon>Bacteria</taxon>
        <taxon>Bacillati</taxon>
        <taxon>Bacillota</taxon>
        <taxon>Bacilli</taxon>
        <taxon>Lactobacillales</taxon>
        <taxon>Streptococcaceae</taxon>
        <taxon>Streptococcus</taxon>
    </lineage>
</organism>
<accession>A0A2G3NPN8</accession>